<dbReference type="InterPro" id="IPR049943">
    <property type="entry name" value="Ser_HO-MeTrfase-like"/>
</dbReference>
<proteinExistence type="predicted"/>
<evidence type="ECO:0000259" key="3">
    <source>
        <dbReference type="Pfam" id="PF00464"/>
    </source>
</evidence>
<keyword evidence="4" id="KW-0808">Transferase</keyword>
<dbReference type="GO" id="GO:0046653">
    <property type="term" value="P:tetrahydrofolate metabolic process"/>
    <property type="evidence" value="ECO:0007669"/>
    <property type="project" value="TreeGrafter"/>
</dbReference>
<gene>
    <name evidence="4" type="primary">SHMT2_2</name>
    <name evidence="4" type="ORF">OS493_039840</name>
</gene>
<dbReference type="PANTHER" id="PTHR11680">
    <property type="entry name" value="SERINE HYDROXYMETHYLTRANSFERASE"/>
    <property type="match status" value="1"/>
</dbReference>
<organism evidence="4 5">
    <name type="scientific">Desmophyllum pertusum</name>
    <dbReference type="NCBI Taxonomy" id="174260"/>
    <lineage>
        <taxon>Eukaryota</taxon>
        <taxon>Metazoa</taxon>
        <taxon>Cnidaria</taxon>
        <taxon>Anthozoa</taxon>
        <taxon>Hexacorallia</taxon>
        <taxon>Scleractinia</taxon>
        <taxon>Caryophylliina</taxon>
        <taxon>Caryophylliidae</taxon>
        <taxon>Desmophyllum</taxon>
    </lineage>
</organism>
<keyword evidence="2" id="KW-0663">Pyridoxal phosphate</keyword>
<dbReference type="GO" id="GO:0030170">
    <property type="term" value="F:pyridoxal phosphate binding"/>
    <property type="evidence" value="ECO:0007669"/>
    <property type="project" value="TreeGrafter"/>
</dbReference>
<dbReference type="Proteomes" id="UP001163046">
    <property type="component" value="Unassembled WGS sequence"/>
</dbReference>
<dbReference type="PANTHER" id="PTHR11680:SF28">
    <property type="entry name" value="SERINE HYDROXYMETHYLTRANSFERASE, MITOCHONDRIAL"/>
    <property type="match status" value="1"/>
</dbReference>
<evidence type="ECO:0000256" key="1">
    <source>
        <dbReference type="ARBA" id="ARBA00001933"/>
    </source>
</evidence>
<dbReference type="OrthoDB" id="10265628at2759"/>
<comment type="caution">
    <text evidence="4">The sequence shown here is derived from an EMBL/GenBank/DDBJ whole genome shotgun (WGS) entry which is preliminary data.</text>
</comment>
<dbReference type="EMBL" id="MU826119">
    <property type="protein sequence ID" value="KAJ7381656.1"/>
    <property type="molecule type" value="Genomic_DNA"/>
</dbReference>
<reference evidence="4" key="1">
    <citation type="submission" date="2023-01" db="EMBL/GenBank/DDBJ databases">
        <title>Genome assembly of the deep-sea coral Lophelia pertusa.</title>
        <authorList>
            <person name="Herrera S."/>
            <person name="Cordes E."/>
        </authorList>
    </citation>
    <scope>NUCLEOTIDE SEQUENCE</scope>
    <source>
        <strain evidence="4">USNM1676648</strain>
        <tissue evidence="4">Polyp</tissue>
    </source>
</reference>
<keyword evidence="5" id="KW-1185">Reference proteome</keyword>
<feature type="domain" description="Serine hydroxymethyltransferase-like" evidence="3">
    <location>
        <begin position="34"/>
        <end position="139"/>
    </location>
</feature>
<dbReference type="AlphaFoldDB" id="A0A9X0CZW7"/>
<dbReference type="InterPro" id="IPR015422">
    <property type="entry name" value="PyrdxlP-dep_Trfase_small"/>
</dbReference>
<dbReference type="EC" id="2.1.2.1" evidence="4"/>
<dbReference type="Gene3D" id="3.90.1150.10">
    <property type="entry name" value="Aspartate Aminotransferase, domain 1"/>
    <property type="match status" value="1"/>
</dbReference>
<dbReference type="GO" id="GO:0004372">
    <property type="term" value="F:glycine hydroxymethyltransferase activity"/>
    <property type="evidence" value="ECO:0007669"/>
    <property type="project" value="UniProtKB-EC"/>
</dbReference>
<name>A0A9X0CZW7_9CNID</name>
<dbReference type="InterPro" id="IPR015424">
    <property type="entry name" value="PyrdxlP-dep_Trfase"/>
</dbReference>
<dbReference type="Pfam" id="PF00464">
    <property type="entry name" value="SHMT"/>
    <property type="match status" value="1"/>
</dbReference>
<dbReference type="InterPro" id="IPR039429">
    <property type="entry name" value="SHMT-like_dom"/>
</dbReference>
<accession>A0A9X0CZW7</accession>
<dbReference type="GO" id="GO:0019264">
    <property type="term" value="P:glycine biosynthetic process from serine"/>
    <property type="evidence" value="ECO:0007669"/>
    <property type="project" value="TreeGrafter"/>
</dbReference>
<protein>
    <submittedName>
        <fullName evidence="4">Serine hydroxymethyltransferase 2</fullName>
        <ecNumber evidence="4">2.1.2.1</ecNumber>
    </submittedName>
</protein>
<evidence type="ECO:0000256" key="2">
    <source>
        <dbReference type="ARBA" id="ARBA00022898"/>
    </source>
</evidence>
<evidence type="ECO:0000313" key="4">
    <source>
        <dbReference type="EMBL" id="KAJ7381656.1"/>
    </source>
</evidence>
<comment type="cofactor">
    <cofactor evidence="1">
        <name>pyridoxal 5'-phosphate</name>
        <dbReference type="ChEBI" id="CHEBI:597326"/>
    </cofactor>
</comment>
<dbReference type="SUPFAM" id="SSF53383">
    <property type="entry name" value="PLP-dependent transferases"/>
    <property type="match status" value="1"/>
</dbReference>
<evidence type="ECO:0000313" key="5">
    <source>
        <dbReference type="Proteomes" id="UP001163046"/>
    </source>
</evidence>
<dbReference type="GO" id="GO:0005739">
    <property type="term" value="C:mitochondrion"/>
    <property type="evidence" value="ECO:0007669"/>
    <property type="project" value="TreeGrafter"/>
</dbReference>
<sequence length="197" mass="21857">MTLTRTLTLQCFLPSREGHTTILLLVWAWHSNRHKTPMFKEYQLQVLKNAKAMAKALSESGYSMVSGGTDNHLLLLDLRPKGIDGARVEKVLEMASITANKNTCPGDKSALKPGGLRLGAPALTSRNFKEADFVKVVEYLDRRVKIALEAQTATGDVMKDFLSHIESNPETKAKIDTLRGEVESFARSFPMPGFDNH</sequence>